<keyword evidence="3" id="KW-1185">Reference proteome</keyword>
<reference evidence="2 3" key="1">
    <citation type="journal article" date="2009" name="Nat. Genet.">
        <title>The genome of the cucumber, Cucumis sativus L.</title>
        <authorList>
            <person name="Huang S."/>
            <person name="Li R."/>
            <person name="Zhang Z."/>
            <person name="Li L."/>
            <person name="Gu X."/>
            <person name="Fan W."/>
            <person name="Lucas W.J."/>
            <person name="Wang X."/>
            <person name="Xie B."/>
            <person name="Ni P."/>
            <person name="Ren Y."/>
            <person name="Zhu H."/>
            <person name="Li J."/>
            <person name="Lin K."/>
            <person name="Jin W."/>
            <person name="Fei Z."/>
            <person name="Li G."/>
            <person name="Staub J."/>
            <person name="Kilian A."/>
            <person name="van der Vossen E.A."/>
            <person name="Wu Y."/>
            <person name="Guo J."/>
            <person name="He J."/>
            <person name="Jia Z."/>
            <person name="Ren Y."/>
            <person name="Tian G."/>
            <person name="Lu Y."/>
            <person name="Ruan J."/>
            <person name="Qian W."/>
            <person name="Wang M."/>
            <person name="Huang Q."/>
            <person name="Li B."/>
            <person name="Xuan Z."/>
            <person name="Cao J."/>
            <person name="Asan"/>
            <person name="Wu Z."/>
            <person name="Zhang J."/>
            <person name="Cai Q."/>
            <person name="Bai Y."/>
            <person name="Zhao B."/>
            <person name="Han Y."/>
            <person name="Li Y."/>
            <person name="Li X."/>
            <person name="Wang S."/>
            <person name="Shi Q."/>
            <person name="Liu S."/>
            <person name="Cho W.K."/>
            <person name="Kim J.Y."/>
            <person name="Xu Y."/>
            <person name="Heller-Uszynska K."/>
            <person name="Miao H."/>
            <person name="Cheng Z."/>
            <person name="Zhang S."/>
            <person name="Wu J."/>
            <person name="Yang Y."/>
            <person name="Kang H."/>
            <person name="Li M."/>
            <person name="Liang H."/>
            <person name="Ren X."/>
            <person name="Shi Z."/>
            <person name="Wen M."/>
            <person name="Jian M."/>
            <person name="Yang H."/>
            <person name="Zhang G."/>
            <person name="Yang Z."/>
            <person name="Chen R."/>
            <person name="Liu S."/>
            <person name="Li J."/>
            <person name="Ma L."/>
            <person name="Liu H."/>
            <person name="Zhou Y."/>
            <person name="Zhao J."/>
            <person name="Fang X."/>
            <person name="Li G."/>
            <person name="Fang L."/>
            <person name="Li Y."/>
            <person name="Liu D."/>
            <person name="Zheng H."/>
            <person name="Zhang Y."/>
            <person name="Qin N."/>
            <person name="Li Z."/>
            <person name="Yang G."/>
            <person name="Yang S."/>
            <person name="Bolund L."/>
            <person name="Kristiansen K."/>
            <person name="Zheng H."/>
            <person name="Li S."/>
            <person name="Zhang X."/>
            <person name="Yang H."/>
            <person name="Wang J."/>
            <person name="Sun R."/>
            <person name="Zhang B."/>
            <person name="Jiang S."/>
            <person name="Wang J."/>
            <person name="Du Y."/>
            <person name="Li S."/>
        </authorList>
    </citation>
    <scope>NUCLEOTIDE SEQUENCE [LARGE SCALE GENOMIC DNA]</scope>
    <source>
        <strain evidence="3">cv. 9930</strain>
    </source>
</reference>
<accession>A0A0A0KLM2</accession>
<keyword evidence="1" id="KW-0472">Membrane</keyword>
<protein>
    <submittedName>
        <fullName evidence="2">Uncharacterized protein</fullName>
    </submittedName>
</protein>
<sequence>MEMGEISVTPLAEVAMFLDLFDFCVLFGNFAVAGWDMGWEKDKKCLTHVNIRIRVVQGIGSFDRTADNSQLL</sequence>
<evidence type="ECO:0000313" key="3">
    <source>
        <dbReference type="Proteomes" id="UP000029981"/>
    </source>
</evidence>
<keyword evidence="1" id="KW-0812">Transmembrane</keyword>
<dbReference type="Proteomes" id="UP000029981">
    <property type="component" value="Chromosome 5"/>
</dbReference>
<reference evidence="2 3" key="3">
    <citation type="journal article" date="2010" name="BMC Genomics">
        <title>Transcriptome sequencing and comparative analysis of cucumber flowers with different sex types.</title>
        <authorList>
            <person name="Guo S."/>
            <person name="Zheng Y."/>
            <person name="Joung J.G."/>
            <person name="Liu S."/>
            <person name="Zhang Z."/>
            <person name="Crasta O.R."/>
            <person name="Sobral B.W."/>
            <person name="Xu Y."/>
            <person name="Huang S."/>
            <person name="Fei Z."/>
        </authorList>
    </citation>
    <scope>NUCLEOTIDE SEQUENCE [LARGE SCALE GENOMIC DNA]</scope>
    <source>
        <strain evidence="3">cv. 9930</strain>
    </source>
</reference>
<dbReference type="Gramene" id="KGN50483">
    <property type="protein sequence ID" value="KGN50483"/>
    <property type="gene ID" value="Csa_5G176540"/>
</dbReference>
<evidence type="ECO:0000256" key="1">
    <source>
        <dbReference type="SAM" id="Phobius"/>
    </source>
</evidence>
<organism evidence="2 3">
    <name type="scientific">Cucumis sativus</name>
    <name type="common">Cucumber</name>
    <dbReference type="NCBI Taxonomy" id="3659"/>
    <lineage>
        <taxon>Eukaryota</taxon>
        <taxon>Viridiplantae</taxon>
        <taxon>Streptophyta</taxon>
        <taxon>Embryophyta</taxon>
        <taxon>Tracheophyta</taxon>
        <taxon>Spermatophyta</taxon>
        <taxon>Magnoliopsida</taxon>
        <taxon>eudicotyledons</taxon>
        <taxon>Gunneridae</taxon>
        <taxon>Pentapetalae</taxon>
        <taxon>rosids</taxon>
        <taxon>fabids</taxon>
        <taxon>Cucurbitales</taxon>
        <taxon>Cucurbitaceae</taxon>
        <taxon>Benincaseae</taxon>
        <taxon>Cucumis</taxon>
    </lineage>
</organism>
<reference evidence="2 3" key="4">
    <citation type="journal article" date="2011" name="BMC Genomics">
        <title>RNA-Seq improves annotation of protein-coding genes in the cucumber genome.</title>
        <authorList>
            <person name="Li Z."/>
            <person name="Zhang Z."/>
            <person name="Yan P."/>
            <person name="Huang S."/>
            <person name="Fei Z."/>
            <person name="Lin K."/>
        </authorList>
    </citation>
    <scope>NUCLEOTIDE SEQUENCE [LARGE SCALE GENOMIC DNA]</scope>
    <source>
        <strain evidence="3">cv. 9930</strain>
    </source>
</reference>
<feature type="transmembrane region" description="Helical" evidence="1">
    <location>
        <begin position="14"/>
        <end position="35"/>
    </location>
</feature>
<proteinExistence type="predicted"/>
<evidence type="ECO:0000313" key="2">
    <source>
        <dbReference type="EMBL" id="KGN50483.1"/>
    </source>
</evidence>
<gene>
    <name evidence="2" type="ORF">Csa_5G176540</name>
</gene>
<reference evidence="2 3" key="2">
    <citation type="journal article" date="2009" name="PLoS ONE">
        <title>An integrated genetic and cytogenetic map of the cucumber genome.</title>
        <authorList>
            <person name="Ren Y."/>
            <person name="Zhang Z."/>
            <person name="Liu J."/>
            <person name="Staub J.E."/>
            <person name="Han Y."/>
            <person name="Cheng Z."/>
            <person name="Li X."/>
            <person name="Lu J."/>
            <person name="Miao H."/>
            <person name="Kang H."/>
            <person name="Xie B."/>
            <person name="Gu X."/>
            <person name="Wang X."/>
            <person name="Du Y."/>
            <person name="Jin W."/>
            <person name="Huang S."/>
        </authorList>
    </citation>
    <scope>NUCLEOTIDE SEQUENCE [LARGE SCALE GENOMIC DNA]</scope>
    <source>
        <strain evidence="3">cv. 9930</strain>
    </source>
</reference>
<name>A0A0A0KLM2_CUCSA</name>
<dbReference type="AlphaFoldDB" id="A0A0A0KLM2"/>
<keyword evidence="1" id="KW-1133">Transmembrane helix</keyword>
<dbReference type="EMBL" id="CM002926">
    <property type="protein sequence ID" value="KGN50483.1"/>
    <property type="molecule type" value="Genomic_DNA"/>
</dbReference>